<evidence type="ECO:0000313" key="1">
    <source>
        <dbReference type="EMBL" id="SHM92864.1"/>
    </source>
</evidence>
<accession>A0A1M7MPL3</accession>
<proteinExistence type="predicted"/>
<protein>
    <submittedName>
        <fullName evidence="1">Uncharacterized protein</fullName>
    </submittedName>
</protein>
<dbReference type="Proteomes" id="UP000184513">
    <property type="component" value="Unassembled WGS sequence"/>
</dbReference>
<dbReference type="AlphaFoldDB" id="A0A1M7MPL3"/>
<sequence length="77" mass="8929">MKKTGNDPCLFYIFSFAFLFFACNKSKNRSLEFKTEILTFKADSTSLVNSGYTQLVETDSGEFLITYNGFTRFFEFI</sequence>
<organism evidence="1 2">
    <name type="scientific">Cyclobacterium lianum</name>
    <dbReference type="NCBI Taxonomy" id="388280"/>
    <lineage>
        <taxon>Bacteria</taxon>
        <taxon>Pseudomonadati</taxon>
        <taxon>Bacteroidota</taxon>
        <taxon>Cytophagia</taxon>
        <taxon>Cytophagales</taxon>
        <taxon>Cyclobacteriaceae</taxon>
        <taxon>Cyclobacterium</taxon>
    </lineage>
</organism>
<dbReference type="EMBL" id="FRCY01000004">
    <property type="protein sequence ID" value="SHM92864.1"/>
    <property type="molecule type" value="Genomic_DNA"/>
</dbReference>
<reference evidence="1 2" key="1">
    <citation type="submission" date="2016-11" db="EMBL/GenBank/DDBJ databases">
        <authorList>
            <person name="Jaros S."/>
            <person name="Januszkiewicz K."/>
            <person name="Wedrychowicz H."/>
        </authorList>
    </citation>
    <scope>NUCLEOTIDE SEQUENCE [LARGE SCALE GENOMIC DNA]</scope>
    <source>
        <strain evidence="1 2">CGMCC 1.6102</strain>
    </source>
</reference>
<name>A0A1M7MPL3_9BACT</name>
<dbReference type="STRING" id="388280.SAMN04488057_104416"/>
<dbReference type="PROSITE" id="PS51257">
    <property type="entry name" value="PROKAR_LIPOPROTEIN"/>
    <property type="match status" value="1"/>
</dbReference>
<evidence type="ECO:0000313" key="2">
    <source>
        <dbReference type="Proteomes" id="UP000184513"/>
    </source>
</evidence>
<keyword evidence="2" id="KW-1185">Reference proteome</keyword>
<gene>
    <name evidence="1" type="ORF">SAMN04488057_104416</name>
</gene>